<dbReference type="EMBL" id="BSYO01000037">
    <property type="protein sequence ID" value="GMH30191.1"/>
    <property type="molecule type" value="Genomic_DNA"/>
</dbReference>
<dbReference type="Proteomes" id="UP001279734">
    <property type="component" value="Unassembled WGS sequence"/>
</dbReference>
<evidence type="ECO:0000256" key="2">
    <source>
        <dbReference type="ARBA" id="ARBA00022884"/>
    </source>
</evidence>
<dbReference type="AlphaFoldDB" id="A0AAD3TJ88"/>
<feature type="compositionally biased region" description="Low complexity" evidence="4">
    <location>
        <begin position="28"/>
        <end position="42"/>
    </location>
</feature>
<dbReference type="PROSITE" id="PS50137">
    <property type="entry name" value="DS_RBD"/>
    <property type="match status" value="1"/>
</dbReference>
<keyword evidence="1" id="KW-0677">Repeat</keyword>
<name>A0AAD3TJ88_NEPGR</name>
<dbReference type="PANTHER" id="PTHR46031:SF37">
    <property type="entry name" value="DRBM DOMAIN-CONTAINING PROTEIN"/>
    <property type="match status" value="1"/>
</dbReference>
<feature type="domain" description="DRBM" evidence="5">
    <location>
        <begin position="49"/>
        <end position="118"/>
    </location>
</feature>
<sequence length="145" mass="16819">MPKEIAQHEMLLDPEHSQKPQPNLQEVQNQARDQQQSQQERQSILEHLKYKNRLQEYTHRACMQLPVYQTMNERFPHAPKFRSAVLVDGETYTSPNTFSHRKAAEQDAAKHALEGIATKIRDKGCSLICEDTTFCKSILMNLLSR</sequence>
<evidence type="ECO:0000256" key="4">
    <source>
        <dbReference type="SAM" id="MobiDB-lite"/>
    </source>
</evidence>
<evidence type="ECO:0000313" key="6">
    <source>
        <dbReference type="EMBL" id="GMH30191.1"/>
    </source>
</evidence>
<keyword evidence="2 3" id="KW-0694">RNA-binding</keyword>
<comment type="caution">
    <text evidence="6">The sequence shown here is derived from an EMBL/GenBank/DDBJ whole genome shotgun (WGS) entry which is preliminary data.</text>
</comment>
<keyword evidence="7" id="KW-1185">Reference proteome</keyword>
<evidence type="ECO:0000256" key="3">
    <source>
        <dbReference type="PROSITE-ProRule" id="PRU00266"/>
    </source>
</evidence>
<evidence type="ECO:0000259" key="5">
    <source>
        <dbReference type="PROSITE" id="PS50137"/>
    </source>
</evidence>
<dbReference type="PANTHER" id="PTHR46031">
    <property type="match status" value="1"/>
</dbReference>
<dbReference type="Pfam" id="PF00035">
    <property type="entry name" value="dsrm"/>
    <property type="match status" value="1"/>
</dbReference>
<gene>
    <name evidence="6" type="ORF">Nepgr_032034</name>
</gene>
<dbReference type="InterPro" id="IPR014720">
    <property type="entry name" value="dsRBD_dom"/>
</dbReference>
<feature type="region of interest" description="Disordered" evidence="4">
    <location>
        <begin position="1"/>
        <end position="42"/>
    </location>
</feature>
<proteinExistence type="predicted"/>
<dbReference type="SUPFAM" id="SSF54768">
    <property type="entry name" value="dsRNA-binding domain-like"/>
    <property type="match status" value="1"/>
</dbReference>
<evidence type="ECO:0000256" key="1">
    <source>
        <dbReference type="ARBA" id="ARBA00022737"/>
    </source>
</evidence>
<dbReference type="Gene3D" id="3.30.160.20">
    <property type="match status" value="1"/>
</dbReference>
<accession>A0AAD3TJ88</accession>
<feature type="compositionally biased region" description="Basic and acidic residues" evidence="4">
    <location>
        <begin position="1"/>
        <end position="18"/>
    </location>
</feature>
<reference evidence="6" key="1">
    <citation type="submission" date="2023-05" db="EMBL/GenBank/DDBJ databases">
        <title>Nepenthes gracilis genome sequencing.</title>
        <authorList>
            <person name="Fukushima K."/>
        </authorList>
    </citation>
    <scope>NUCLEOTIDE SEQUENCE</scope>
    <source>
        <strain evidence="6">SING2019-196</strain>
    </source>
</reference>
<dbReference type="SMART" id="SM00358">
    <property type="entry name" value="DSRM"/>
    <property type="match status" value="1"/>
</dbReference>
<organism evidence="6 7">
    <name type="scientific">Nepenthes gracilis</name>
    <name type="common">Slender pitcher plant</name>
    <dbReference type="NCBI Taxonomy" id="150966"/>
    <lineage>
        <taxon>Eukaryota</taxon>
        <taxon>Viridiplantae</taxon>
        <taxon>Streptophyta</taxon>
        <taxon>Embryophyta</taxon>
        <taxon>Tracheophyta</taxon>
        <taxon>Spermatophyta</taxon>
        <taxon>Magnoliopsida</taxon>
        <taxon>eudicotyledons</taxon>
        <taxon>Gunneridae</taxon>
        <taxon>Pentapetalae</taxon>
        <taxon>Caryophyllales</taxon>
        <taxon>Nepenthaceae</taxon>
        <taxon>Nepenthes</taxon>
    </lineage>
</organism>
<evidence type="ECO:0000313" key="7">
    <source>
        <dbReference type="Proteomes" id="UP001279734"/>
    </source>
</evidence>
<dbReference type="GO" id="GO:0003723">
    <property type="term" value="F:RNA binding"/>
    <property type="evidence" value="ECO:0007669"/>
    <property type="project" value="UniProtKB-UniRule"/>
</dbReference>
<protein>
    <recommendedName>
        <fullName evidence="5">DRBM domain-containing protein</fullName>
    </recommendedName>
</protein>